<feature type="non-terminal residue" evidence="6">
    <location>
        <position position="1"/>
    </location>
</feature>
<dbReference type="InterPro" id="IPR012337">
    <property type="entry name" value="RNaseH-like_sf"/>
</dbReference>
<comment type="subcellular location">
    <subcellularLocation>
        <location evidence="1">Nucleus</location>
    </subcellularLocation>
</comment>
<evidence type="ECO:0000256" key="1">
    <source>
        <dbReference type="ARBA" id="ARBA00004123"/>
    </source>
</evidence>
<organism evidence="6 7">
    <name type="scientific">Gigaspora margarita</name>
    <dbReference type="NCBI Taxonomy" id="4874"/>
    <lineage>
        <taxon>Eukaryota</taxon>
        <taxon>Fungi</taxon>
        <taxon>Fungi incertae sedis</taxon>
        <taxon>Mucoromycota</taxon>
        <taxon>Glomeromycotina</taxon>
        <taxon>Glomeromycetes</taxon>
        <taxon>Diversisporales</taxon>
        <taxon>Gigasporaceae</taxon>
        <taxon>Gigaspora</taxon>
    </lineage>
</organism>
<keyword evidence="3" id="KW-0863">Zinc-finger</keyword>
<evidence type="ECO:0000256" key="2">
    <source>
        <dbReference type="ARBA" id="ARBA00022723"/>
    </source>
</evidence>
<name>A0ABN7X3R3_GIGMA</name>
<dbReference type="PANTHER" id="PTHR46481">
    <property type="entry name" value="ZINC FINGER BED DOMAIN-CONTAINING PROTEIN 4"/>
    <property type="match status" value="1"/>
</dbReference>
<keyword evidence="5" id="KW-0539">Nucleus</keyword>
<evidence type="ECO:0000313" key="6">
    <source>
        <dbReference type="EMBL" id="CAG8847398.1"/>
    </source>
</evidence>
<gene>
    <name evidence="6" type="ORF">GMARGA_LOCUS38649</name>
</gene>
<keyword evidence="4" id="KW-0862">Zinc</keyword>
<dbReference type="SUPFAM" id="SSF53098">
    <property type="entry name" value="Ribonuclease H-like"/>
    <property type="match status" value="1"/>
</dbReference>
<reference evidence="6 7" key="1">
    <citation type="submission" date="2021-06" db="EMBL/GenBank/DDBJ databases">
        <authorList>
            <person name="Kallberg Y."/>
            <person name="Tangrot J."/>
            <person name="Rosling A."/>
        </authorList>
    </citation>
    <scope>NUCLEOTIDE SEQUENCE [LARGE SCALE GENOMIC DNA]</scope>
    <source>
        <strain evidence="6 7">120-4 pot B 10/14</strain>
    </source>
</reference>
<evidence type="ECO:0000256" key="4">
    <source>
        <dbReference type="ARBA" id="ARBA00022833"/>
    </source>
</evidence>
<comment type="caution">
    <text evidence="6">The sequence shown here is derived from an EMBL/GenBank/DDBJ whole genome shotgun (WGS) entry which is preliminary data.</text>
</comment>
<evidence type="ECO:0000256" key="3">
    <source>
        <dbReference type="ARBA" id="ARBA00022771"/>
    </source>
</evidence>
<dbReference type="EMBL" id="CAJVQB010087440">
    <property type="protein sequence ID" value="CAG8847398.1"/>
    <property type="molecule type" value="Genomic_DNA"/>
</dbReference>
<protein>
    <submittedName>
        <fullName evidence="6">31122_t:CDS:1</fullName>
    </submittedName>
</protein>
<proteinExistence type="predicted"/>
<evidence type="ECO:0000313" key="7">
    <source>
        <dbReference type="Proteomes" id="UP000789901"/>
    </source>
</evidence>
<dbReference type="PANTHER" id="PTHR46481:SF10">
    <property type="entry name" value="ZINC FINGER BED DOMAIN-CONTAINING PROTEIN 39"/>
    <property type="match status" value="1"/>
</dbReference>
<sequence>FSLTLHFAMDNDYDNEFPTYSTSSTPNTSQWTSALDQDNDVSVSFSQSPLTPLISETSNSNNNTKRVKLFDKPGLVQFFFEFYELPGTKPDDKPITKAKCKIEGCQIKYVWHGSTTNIVNHLCDVHHITKTSLEHSSVEELKKFSQQTIESTLLKPYSVSRQQKLTRDIVKFLISCVTCHWISDEFRIYDLTLGVIEMGAYKTADDIVDSIEPILEEFGLEGSKILSITTDNGSNVKLAVTRLSARLSNSNNNDYHRDGANIRDKLLSNKEFKVVQALVELLCPFDKATEILSRSNYATLSIMVPTIEELVYRLNNTNTDFDLVNE</sequence>
<evidence type="ECO:0000256" key="5">
    <source>
        <dbReference type="ARBA" id="ARBA00023242"/>
    </source>
</evidence>
<keyword evidence="2" id="KW-0479">Metal-binding</keyword>
<dbReference type="Proteomes" id="UP000789901">
    <property type="component" value="Unassembled WGS sequence"/>
</dbReference>
<feature type="non-terminal residue" evidence="6">
    <location>
        <position position="326"/>
    </location>
</feature>
<accession>A0ABN7X3R3</accession>
<dbReference type="InterPro" id="IPR052035">
    <property type="entry name" value="ZnF_BED_domain_contain"/>
</dbReference>
<keyword evidence="7" id="KW-1185">Reference proteome</keyword>